<dbReference type="PANTHER" id="PTHR30093:SF2">
    <property type="entry name" value="TYPE II SECRETION SYSTEM PROTEIN H"/>
    <property type="match status" value="1"/>
</dbReference>
<dbReference type="InterPro" id="IPR012902">
    <property type="entry name" value="N_methyl_site"/>
</dbReference>
<accession>A0A225E3P9</accession>
<keyword evidence="1" id="KW-0812">Transmembrane</keyword>
<protein>
    <recommendedName>
        <fullName evidence="2">DUF1559 domain-containing protein</fullName>
    </recommendedName>
</protein>
<organism evidence="3 4">
    <name type="scientific">Fimbriiglobus ruber</name>
    <dbReference type="NCBI Taxonomy" id="1908690"/>
    <lineage>
        <taxon>Bacteria</taxon>
        <taxon>Pseudomonadati</taxon>
        <taxon>Planctomycetota</taxon>
        <taxon>Planctomycetia</taxon>
        <taxon>Gemmatales</taxon>
        <taxon>Gemmataceae</taxon>
        <taxon>Fimbriiglobus</taxon>
    </lineage>
</organism>
<dbReference type="Proteomes" id="UP000214646">
    <property type="component" value="Unassembled WGS sequence"/>
</dbReference>
<dbReference type="RefSeq" id="WP_088251620.1">
    <property type="nucleotide sequence ID" value="NZ_NIDE01000001.1"/>
</dbReference>
<dbReference type="InterPro" id="IPR045584">
    <property type="entry name" value="Pilin-like"/>
</dbReference>
<comment type="caution">
    <text evidence="3">The sequence shown here is derived from an EMBL/GenBank/DDBJ whole genome shotgun (WGS) entry which is preliminary data.</text>
</comment>
<dbReference type="EMBL" id="NIDE01000001">
    <property type="protein sequence ID" value="OWK46384.1"/>
    <property type="molecule type" value="Genomic_DNA"/>
</dbReference>
<feature type="domain" description="DUF1559" evidence="2">
    <location>
        <begin position="36"/>
        <end position="281"/>
    </location>
</feature>
<dbReference type="Pfam" id="PF07963">
    <property type="entry name" value="N_methyl"/>
    <property type="match status" value="1"/>
</dbReference>
<evidence type="ECO:0000313" key="3">
    <source>
        <dbReference type="EMBL" id="OWK46384.1"/>
    </source>
</evidence>
<feature type="transmembrane region" description="Helical" evidence="1">
    <location>
        <begin position="12"/>
        <end position="32"/>
    </location>
</feature>
<dbReference type="PANTHER" id="PTHR30093">
    <property type="entry name" value="GENERAL SECRETION PATHWAY PROTEIN G"/>
    <property type="match status" value="1"/>
</dbReference>
<keyword evidence="4" id="KW-1185">Reference proteome</keyword>
<sequence>MFTSHAARRRGFTLIELLVVIAIIAILIGLLLPAVQKVRAAAARATCQNNIKQLALACHNYAGVYQDNLPPVDTLVSPTGTAPTGVSEGQAYGSIMYALLPFMEQTNLFQAHQQTGYLNTPNTAQVVKTFLCPADPTAGTGVGSSGWAGTSYAANFILFGQGSYYPSQWHKSIYKIGNIPDGTSNTVGFSERYMVAEGDTNDRDRGFYYPDPSFATYNYPLFGIYQTYYPNGFPGGWWFYSSESWQFSPQPSAAVRWALQSGHTSSIVCAMMDGSVRGITSGTSATTFWLAAVPNDSTVLPADWN</sequence>
<dbReference type="Gene3D" id="3.30.700.10">
    <property type="entry name" value="Glycoprotein, Type 4 Pilin"/>
    <property type="match status" value="1"/>
</dbReference>
<keyword evidence="1" id="KW-1133">Transmembrane helix</keyword>
<dbReference type="NCBIfam" id="TIGR02532">
    <property type="entry name" value="IV_pilin_GFxxxE"/>
    <property type="match status" value="1"/>
</dbReference>
<evidence type="ECO:0000313" key="4">
    <source>
        <dbReference type="Proteomes" id="UP000214646"/>
    </source>
</evidence>
<gene>
    <name evidence="3" type="ORF">FRUB_00083</name>
</gene>
<name>A0A225E3P9_9BACT</name>
<dbReference type="OrthoDB" id="279229at2"/>
<dbReference type="Pfam" id="PF07596">
    <property type="entry name" value="SBP_bac_10"/>
    <property type="match status" value="1"/>
</dbReference>
<reference evidence="4" key="1">
    <citation type="submission" date="2017-06" db="EMBL/GenBank/DDBJ databases">
        <title>Genome analysis of Fimbriiglobus ruber SP5, the first member of the order Planctomycetales with confirmed chitinolytic capability.</title>
        <authorList>
            <person name="Ravin N.V."/>
            <person name="Rakitin A.L."/>
            <person name="Ivanova A.A."/>
            <person name="Beletsky A.V."/>
            <person name="Kulichevskaya I.S."/>
            <person name="Mardanov A.V."/>
            <person name="Dedysh S.N."/>
        </authorList>
    </citation>
    <scope>NUCLEOTIDE SEQUENCE [LARGE SCALE GENOMIC DNA]</scope>
    <source>
        <strain evidence="4">SP5</strain>
    </source>
</reference>
<dbReference type="InterPro" id="IPR011453">
    <property type="entry name" value="DUF1559"/>
</dbReference>
<keyword evidence="1" id="KW-0472">Membrane</keyword>
<proteinExistence type="predicted"/>
<evidence type="ECO:0000259" key="2">
    <source>
        <dbReference type="Pfam" id="PF07596"/>
    </source>
</evidence>
<evidence type="ECO:0000256" key="1">
    <source>
        <dbReference type="SAM" id="Phobius"/>
    </source>
</evidence>
<dbReference type="AlphaFoldDB" id="A0A225E3P9"/>
<dbReference type="PROSITE" id="PS00409">
    <property type="entry name" value="PROKAR_NTER_METHYL"/>
    <property type="match status" value="1"/>
</dbReference>
<dbReference type="SUPFAM" id="SSF54523">
    <property type="entry name" value="Pili subunits"/>
    <property type="match status" value="1"/>
</dbReference>